<feature type="compositionally biased region" description="Acidic residues" evidence="9">
    <location>
        <begin position="200"/>
        <end position="212"/>
    </location>
</feature>
<comment type="similarity">
    <text evidence="8">Belongs to the FAM21 family.</text>
</comment>
<evidence type="ECO:0000256" key="7">
    <source>
        <dbReference type="ARBA" id="ARBA00023136"/>
    </source>
</evidence>
<evidence type="ECO:0000313" key="12">
    <source>
        <dbReference type="RefSeq" id="XP_015274556.1"/>
    </source>
</evidence>
<keyword evidence="6" id="KW-0967">Endosome</keyword>
<feature type="domain" description="FAM21/CAPZIP" evidence="10">
    <location>
        <begin position="42"/>
        <end position="157"/>
    </location>
</feature>
<dbReference type="Pfam" id="PF15255">
    <property type="entry name" value="CAP-ZIP_m"/>
    <property type="match status" value="1"/>
</dbReference>
<protein>
    <submittedName>
        <fullName evidence="12">WASH complex subunit FAM21</fullName>
    </submittedName>
</protein>
<feature type="non-terminal residue" evidence="12">
    <location>
        <position position="1"/>
    </location>
</feature>
<keyword evidence="11" id="KW-1185">Reference proteome</keyword>
<feature type="region of interest" description="Disordered" evidence="9">
    <location>
        <begin position="365"/>
        <end position="411"/>
    </location>
</feature>
<sequence>IPKPRGKLPSGGDLFGDDDSEDGLFSPAPTKPLKSTGPAASRPKEPSPRIGKLQASLDINPAALLPGETRKPPPPHLEPPGVQHAQTAPAPGNSKETGVSFDHPVQADTLHNANKSRIKMTKKRRPPTRTARRLAAQKSSENEGSDAEDAPPILSTSVPPVTLGTTGANEKVPLPRSASNSDQPRKTVEGPVSKPTAPPDADDLFESGDLFEDAGGSKVTSKPKVKSEAESPASHAPKEGEGRPAPSPPSDSNCEDLFKPVKPSKKSSPVSFLDSQGDLFSSKKPLKRKAAKPAPPSDADPTVKDIFEDDIFSSEAVKLPPVKAKDLEANLFDDDVDIFADLAVKPKERSAKKKVEAKSIFDEDMDDIFMPNSQSKSQTKKTQPVQMPSGAKSEPRASSTFEDPLNAFEGQ</sequence>
<proteinExistence type="inferred from homology"/>
<reference evidence="12" key="1">
    <citation type="submission" date="2025-08" db="UniProtKB">
        <authorList>
            <consortium name="RefSeq"/>
        </authorList>
    </citation>
    <scope>IDENTIFICATION</scope>
</reference>
<dbReference type="RefSeq" id="XP_015274556.1">
    <property type="nucleotide sequence ID" value="XM_015419070.1"/>
</dbReference>
<evidence type="ECO:0000256" key="1">
    <source>
        <dbReference type="ARBA" id="ARBA00004146"/>
    </source>
</evidence>
<keyword evidence="7" id="KW-0472">Membrane</keyword>
<dbReference type="PANTHER" id="PTHR21669">
    <property type="entry name" value="CAPZ-INTERACTING PROTEIN AND RELATED PROTEINS"/>
    <property type="match status" value="1"/>
</dbReference>
<evidence type="ECO:0000256" key="4">
    <source>
        <dbReference type="ARBA" id="ARBA00022475"/>
    </source>
</evidence>
<evidence type="ECO:0000256" key="6">
    <source>
        <dbReference type="ARBA" id="ARBA00022753"/>
    </source>
</evidence>
<dbReference type="InterPro" id="IPR029341">
    <property type="entry name" value="FAM21/CAPZIP"/>
</dbReference>
<comment type="subcellular location">
    <subcellularLocation>
        <location evidence="2">Cell membrane</location>
    </subcellularLocation>
    <subcellularLocation>
        <location evidence="1">Early endosome membrane</location>
    </subcellularLocation>
</comment>
<keyword evidence="4" id="KW-1003">Cell membrane</keyword>
<feature type="compositionally biased region" description="Polar residues" evidence="9">
    <location>
        <begin position="371"/>
        <end position="386"/>
    </location>
</feature>
<keyword evidence="3" id="KW-0813">Transport</keyword>
<feature type="compositionally biased region" description="Polar residues" evidence="9">
    <location>
        <begin position="154"/>
        <end position="168"/>
    </location>
</feature>
<evidence type="ECO:0000256" key="2">
    <source>
        <dbReference type="ARBA" id="ARBA00004236"/>
    </source>
</evidence>
<organism evidence="11 12">
    <name type="scientific">Gekko japonicus</name>
    <name type="common">Schlegel's Japanese gecko</name>
    <dbReference type="NCBI Taxonomy" id="146911"/>
    <lineage>
        <taxon>Eukaryota</taxon>
        <taxon>Metazoa</taxon>
        <taxon>Chordata</taxon>
        <taxon>Craniata</taxon>
        <taxon>Vertebrata</taxon>
        <taxon>Euteleostomi</taxon>
        <taxon>Lepidosauria</taxon>
        <taxon>Squamata</taxon>
        <taxon>Bifurcata</taxon>
        <taxon>Gekkota</taxon>
        <taxon>Gekkonidae</taxon>
        <taxon>Gekkoninae</taxon>
        <taxon>Gekko</taxon>
    </lineage>
</organism>
<dbReference type="PANTHER" id="PTHR21669:SF38">
    <property type="entry name" value="WASH COMPLEX SUBUNIT 2A-RELATED"/>
    <property type="match status" value="1"/>
</dbReference>
<evidence type="ECO:0000313" key="11">
    <source>
        <dbReference type="Proteomes" id="UP000694871"/>
    </source>
</evidence>
<name>A0ABM1KLG9_GEKJA</name>
<evidence type="ECO:0000256" key="5">
    <source>
        <dbReference type="ARBA" id="ARBA00022553"/>
    </source>
</evidence>
<dbReference type="GeneID" id="107117038"/>
<evidence type="ECO:0000259" key="10">
    <source>
        <dbReference type="Pfam" id="PF15255"/>
    </source>
</evidence>
<evidence type="ECO:0000256" key="8">
    <source>
        <dbReference type="ARBA" id="ARBA00038327"/>
    </source>
</evidence>
<evidence type="ECO:0000256" key="9">
    <source>
        <dbReference type="SAM" id="MobiDB-lite"/>
    </source>
</evidence>
<evidence type="ECO:0000256" key="3">
    <source>
        <dbReference type="ARBA" id="ARBA00022448"/>
    </source>
</evidence>
<gene>
    <name evidence="12" type="primary">LOC107117038</name>
</gene>
<accession>A0ABM1KLG9</accession>
<keyword evidence="5" id="KW-0597">Phosphoprotein</keyword>
<dbReference type="Proteomes" id="UP000694871">
    <property type="component" value="Unplaced"/>
</dbReference>
<feature type="region of interest" description="Disordered" evidence="9">
    <location>
        <begin position="1"/>
        <end position="306"/>
    </location>
</feature>
<feature type="compositionally biased region" description="Basic residues" evidence="9">
    <location>
        <begin position="114"/>
        <end position="132"/>
    </location>
</feature>